<feature type="transmembrane region" description="Helical" evidence="6">
    <location>
        <begin position="44"/>
        <end position="64"/>
    </location>
</feature>
<keyword evidence="3 6" id="KW-1133">Transmembrane helix</keyword>
<dbReference type="Proteomes" id="UP000223606">
    <property type="component" value="Chromosome 1"/>
</dbReference>
<dbReference type="GO" id="GO:0016020">
    <property type="term" value="C:membrane"/>
    <property type="evidence" value="ECO:0007669"/>
    <property type="project" value="UniProtKB-SubCell"/>
</dbReference>
<dbReference type="RefSeq" id="WP_099557319.1">
    <property type="nucleotide sequence ID" value="NZ_LT960614.1"/>
</dbReference>
<evidence type="ECO:0000256" key="6">
    <source>
        <dbReference type="SAM" id="Phobius"/>
    </source>
</evidence>
<sequence>MKWRGRRQSSNVEDQRGGSGGFGGGLGGGFGSSRRVRLPVGRRTGGMSLGTLIIVGIVLMFLGINPLTLLTGSLGDLGGSGTSYTTDEPSTGGRTTAQNDEMKQFVSVVLAETEDTWGRIFSAAGQSYPKPTLVLFSNRISSACGYASAASGPFYCPGDRKLYIDLSFYDELKRRFQAPGDFAQAYVIAHEVGHHIQNLIGVLPEFNRRRQAMSQDEANAYSVRVELQADCFAGIWANDAESRSILDVGDIDEALNAATQIGDDAIQKRTQGYVVPESFNHGSSTQRKHWFRVGYESGDVGACDTLNARSL</sequence>
<comment type="subcellular location">
    <subcellularLocation>
        <location evidence="1">Membrane</location>
        <topology evidence="1">Single-pass membrane protein</topology>
    </subcellularLocation>
</comment>
<dbReference type="KEGG" id="hdi:HDIA_3460"/>
<evidence type="ECO:0000256" key="4">
    <source>
        <dbReference type="ARBA" id="ARBA00023136"/>
    </source>
</evidence>
<dbReference type="PANTHER" id="PTHR30168:SF0">
    <property type="entry name" value="INNER MEMBRANE PROTEIN"/>
    <property type="match status" value="1"/>
</dbReference>
<keyword evidence="7" id="KW-0282">Flagellum</keyword>
<evidence type="ECO:0000256" key="2">
    <source>
        <dbReference type="ARBA" id="ARBA00022692"/>
    </source>
</evidence>
<evidence type="ECO:0000313" key="8">
    <source>
        <dbReference type="Proteomes" id="UP000223606"/>
    </source>
</evidence>
<keyword evidence="7" id="KW-0966">Cell projection</keyword>
<keyword evidence="4 6" id="KW-0472">Membrane</keyword>
<evidence type="ECO:0000313" key="7">
    <source>
        <dbReference type="EMBL" id="SON57001.1"/>
    </source>
</evidence>
<organism evidence="7 8">
    <name type="scientific">Hartmannibacter diazotrophicus</name>
    <dbReference type="NCBI Taxonomy" id="1482074"/>
    <lineage>
        <taxon>Bacteria</taxon>
        <taxon>Pseudomonadati</taxon>
        <taxon>Pseudomonadota</taxon>
        <taxon>Alphaproteobacteria</taxon>
        <taxon>Hyphomicrobiales</taxon>
        <taxon>Pleomorphomonadaceae</taxon>
        <taxon>Hartmannibacter</taxon>
    </lineage>
</organism>
<proteinExistence type="predicted"/>
<dbReference type="InterPro" id="IPR007343">
    <property type="entry name" value="Uncharacterised_pept_Zn_put"/>
</dbReference>
<protein>
    <submittedName>
        <fullName evidence="7">Flagellar biosynthesis protein FlgM</fullName>
    </submittedName>
</protein>
<keyword evidence="7" id="KW-0969">Cilium</keyword>
<accession>A0A2C9DB89</accession>
<evidence type="ECO:0000256" key="1">
    <source>
        <dbReference type="ARBA" id="ARBA00004167"/>
    </source>
</evidence>
<gene>
    <name evidence="7" type="primary">flgM</name>
    <name evidence="7" type="ORF">HDIA_3460</name>
</gene>
<keyword evidence="2 6" id="KW-0812">Transmembrane</keyword>
<dbReference type="OrthoDB" id="9774900at2"/>
<name>A0A2C9DB89_9HYPH</name>
<dbReference type="Pfam" id="PF04228">
    <property type="entry name" value="Zn_peptidase"/>
    <property type="match status" value="1"/>
</dbReference>
<dbReference type="EMBL" id="LT960614">
    <property type="protein sequence ID" value="SON57001.1"/>
    <property type="molecule type" value="Genomic_DNA"/>
</dbReference>
<evidence type="ECO:0000256" key="5">
    <source>
        <dbReference type="SAM" id="MobiDB-lite"/>
    </source>
</evidence>
<reference evidence="8" key="1">
    <citation type="submission" date="2017-09" db="EMBL/GenBank/DDBJ databases">
        <title>Genome sequence of Nannocystis excedens DSM 71.</title>
        <authorList>
            <person name="Blom J."/>
        </authorList>
    </citation>
    <scope>NUCLEOTIDE SEQUENCE [LARGE SCALE GENOMIC DNA]</scope>
    <source>
        <strain evidence="8">type strain: E19</strain>
    </source>
</reference>
<keyword evidence="8" id="KW-1185">Reference proteome</keyword>
<dbReference type="PANTHER" id="PTHR30168">
    <property type="entry name" value="PUTATIVE MEMBRANE PROTEIN YPFJ"/>
    <property type="match status" value="1"/>
</dbReference>
<feature type="region of interest" description="Disordered" evidence="5">
    <location>
        <begin position="1"/>
        <end position="28"/>
    </location>
</feature>
<feature type="compositionally biased region" description="Gly residues" evidence="5">
    <location>
        <begin position="17"/>
        <end position="28"/>
    </location>
</feature>
<evidence type="ECO:0000256" key="3">
    <source>
        <dbReference type="ARBA" id="ARBA00022989"/>
    </source>
</evidence>
<dbReference type="AlphaFoldDB" id="A0A2C9DB89"/>